<keyword evidence="8" id="KW-0862">Zinc</keyword>
<keyword evidence="5" id="KW-0479">Metal-binding</keyword>
<accession>A0ABS4SPS0</accession>
<dbReference type="Proteomes" id="UP000781958">
    <property type="component" value="Unassembled WGS sequence"/>
</dbReference>
<evidence type="ECO:0000256" key="7">
    <source>
        <dbReference type="ARBA" id="ARBA00022832"/>
    </source>
</evidence>
<evidence type="ECO:0000256" key="13">
    <source>
        <dbReference type="ARBA" id="ARBA00023160"/>
    </source>
</evidence>
<evidence type="ECO:0000256" key="4">
    <source>
        <dbReference type="ARBA" id="ARBA00022692"/>
    </source>
</evidence>
<dbReference type="RefSeq" id="WP_246500679.1">
    <property type="nucleotide sequence ID" value="NZ_JAGINP010000010.1"/>
</dbReference>
<comment type="subcellular location">
    <subcellularLocation>
        <location evidence="2">Endoplasmic reticulum membrane</location>
        <topology evidence="2">Multi-pass membrane protein</topology>
    </subcellularLocation>
</comment>
<keyword evidence="10" id="KW-0560">Oxidoreductase</keyword>
<evidence type="ECO:0000259" key="16">
    <source>
        <dbReference type="Pfam" id="PF04116"/>
    </source>
</evidence>
<proteinExistence type="predicted"/>
<evidence type="ECO:0000256" key="2">
    <source>
        <dbReference type="ARBA" id="ARBA00004477"/>
    </source>
</evidence>
<evidence type="ECO:0000256" key="8">
    <source>
        <dbReference type="ARBA" id="ARBA00022833"/>
    </source>
</evidence>
<organism evidence="17 18">
    <name type="scientific">Azospirillum rugosum</name>
    <dbReference type="NCBI Taxonomy" id="416170"/>
    <lineage>
        <taxon>Bacteria</taxon>
        <taxon>Pseudomonadati</taxon>
        <taxon>Pseudomonadota</taxon>
        <taxon>Alphaproteobacteria</taxon>
        <taxon>Rhodospirillales</taxon>
        <taxon>Azospirillaceae</taxon>
        <taxon>Azospirillum</taxon>
    </lineage>
</organism>
<keyword evidence="12 15" id="KW-0472">Membrane</keyword>
<evidence type="ECO:0000256" key="10">
    <source>
        <dbReference type="ARBA" id="ARBA00023002"/>
    </source>
</evidence>
<keyword evidence="11" id="KW-0443">Lipid metabolism</keyword>
<evidence type="ECO:0000256" key="5">
    <source>
        <dbReference type="ARBA" id="ARBA00022723"/>
    </source>
</evidence>
<evidence type="ECO:0000256" key="14">
    <source>
        <dbReference type="SAM" id="MobiDB-lite"/>
    </source>
</evidence>
<dbReference type="InterPro" id="IPR014430">
    <property type="entry name" value="Scs7"/>
</dbReference>
<evidence type="ECO:0000256" key="3">
    <source>
        <dbReference type="ARBA" id="ARBA00022516"/>
    </source>
</evidence>
<keyword evidence="6" id="KW-0256">Endoplasmic reticulum</keyword>
<protein>
    <submittedName>
        <fullName evidence="17">Sterol desaturase/sphingolipid hydroxylase (Fatty acid hydroxylase superfamily)</fullName>
    </submittedName>
</protein>
<feature type="transmembrane region" description="Helical" evidence="15">
    <location>
        <begin position="61"/>
        <end position="81"/>
    </location>
</feature>
<evidence type="ECO:0000313" key="18">
    <source>
        <dbReference type="Proteomes" id="UP000781958"/>
    </source>
</evidence>
<sequence>MSVASKQRTPKTGWKGRTCDLGRMSFQELLVSYATYPAIQVYAAIALVATVLAVARTEHGGRTALAALSMVLLYPLVEYGLHRYVLHARLLYKSRLTAALWKRIHFDHHQDPHRLEVLFGSLTNTLPLILALALPIGWAVDGLTGAAAALASATTLMCLYEFCHCMQHLNVKPKSPFLRRIKQRHMAHHFHDETSNFGITSPLIDHLAGTLSDEARGRPRSPTVFNLGYDAEEAKRYPWVAELTGAAPRDCPPGLRDSLWDKEDRP</sequence>
<keyword evidence="4 15" id="KW-0812">Transmembrane</keyword>
<dbReference type="Pfam" id="PF04116">
    <property type="entry name" value="FA_hydroxylase"/>
    <property type="match status" value="1"/>
</dbReference>
<comment type="cofactor">
    <cofactor evidence="1">
        <name>Zn(2+)</name>
        <dbReference type="ChEBI" id="CHEBI:29105"/>
    </cofactor>
</comment>
<comment type="caution">
    <text evidence="17">The sequence shown here is derived from an EMBL/GenBank/DDBJ whole genome shotgun (WGS) entry which is preliminary data.</text>
</comment>
<dbReference type="InterPro" id="IPR006694">
    <property type="entry name" value="Fatty_acid_hydroxylase"/>
</dbReference>
<dbReference type="EMBL" id="JAGINP010000010">
    <property type="protein sequence ID" value="MBP2293395.1"/>
    <property type="molecule type" value="Genomic_DNA"/>
</dbReference>
<keyword evidence="18" id="KW-1185">Reference proteome</keyword>
<evidence type="ECO:0000256" key="6">
    <source>
        <dbReference type="ARBA" id="ARBA00022824"/>
    </source>
</evidence>
<keyword evidence="9 15" id="KW-1133">Transmembrane helix</keyword>
<feature type="domain" description="Fatty acid hydroxylase" evidence="16">
    <location>
        <begin position="68"/>
        <end position="210"/>
    </location>
</feature>
<keyword evidence="3" id="KW-0444">Lipid biosynthesis</keyword>
<keyword evidence="7" id="KW-0276">Fatty acid metabolism</keyword>
<evidence type="ECO:0000313" key="17">
    <source>
        <dbReference type="EMBL" id="MBP2293395.1"/>
    </source>
</evidence>
<dbReference type="PANTHER" id="PTHR12863">
    <property type="entry name" value="FATTY ACID HYDROXYLASE"/>
    <property type="match status" value="1"/>
</dbReference>
<dbReference type="PANTHER" id="PTHR12863:SF1">
    <property type="entry name" value="FATTY ACID 2-HYDROXYLASE"/>
    <property type="match status" value="1"/>
</dbReference>
<evidence type="ECO:0000256" key="9">
    <source>
        <dbReference type="ARBA" id="ARBA00022989"/>
    </source>
</evidence>
<evidence type="ECO:0000256" key="12">
    <source>
        <dbReference type="ARBA" id="ARBA00023136"/>
    </source>
</evidence>
<name>A0ABS4SPS0_9PROT</name>
<feature type="transmembrane region" description="Helical" evidence="15">
    <location>
        <begin position="33"/>
        <end position="55"/>
    </location>
</feature>
<feature type="transmembrane region" description="Helical" evidence="15">
    <location>
        <begin position="146"/>
        <end position="163"/>
    </location>
</feature>
<evidence type="ECO:0000256" key="1">
    <source>
        <dbReference type="ARBA" id="ARBA00001947"/>
    </source>
</evidence>
<feature type="region of interest" description="Disordered" evidence="14">
    <location>
        <begin position="246"/>
        <end position="266"/>
    </location>
</feature>
<gene>
    <name evidence="17" type="ORF">J2851_003178</name>
</gene>
<evidence type="ECO:0000256" key="15">
    <source>
        <dbReference type="SAM" id="Phobius"/>
    </source>
</evidence>
<keyword evidence="13" id="KW-0275">Fatty acid biosynthesis</keyword>
<evidence type="ECO:0000256" key="11">
    <source>
        <dbReference type="ARBA" id="ARBA00023098"/>
    </source>
</evidence>
<reference evidence="17 18" key="1">
    <citation type="submission" date="2021-03" db="EMBL/GenBank/DDBJ databases">
        <title>Genomic Encyclopedia of Type Strains, Phase III (KMG-III): the genomes of soil and plant-associated and newly described type strains.</title>
        <authorList>
            <person name="Whitman W."/>
        </authorList>
    </citation>
    <scope>NUCLEOTIDE SEQUENCE [LARGE SCALE GENOMIC DNA]</scope>
    <source>
        <strain evidence="17 18">IMMIB AFH-6</strain>
    </source>
</reference>
<feature type="transmembrane region" description="Helical" evidence="15">
    <location>
        <begin position="117"/>
        <end position="140"/>
    </location>
</feature>